<accession>A0A2B2M5M7</accession>
<dbReference type="Pfam" id="PF14568">
    <property type="entry name" value="SUKH_6"/>
    <property type="match status" value="1"/>
</dbReference>
<dbReference type="InterPro" id="IPR037883">
    <property type="entry name" value="Knr4/Smi1-like_sf"/>
</dbReference>
<protein>
    <submittedName>
        <fullName evidence="2">SMI1/KNR4 family protein</fullName>
    </submittedName>
</protein>
<evidence type="ECO:0000313" key="2">
    <source>
        <dbReference type="EMBL" id="PFQ50458.1"/>
    </source>
</evidence>
<dbReference type="Gene3D" id="3.40.1580.10">
    <property type="entry name" value="SMI1/KNR4-like"/>
    <property type="match status" value="1"/>
</dbReference>
<name>A0A2B2M5M7_BACCE</name>
<dbReference type="SMART" id="SM00860">
    <property type="entry name" value="SMI1_KNR4"/>
    <property type="match status" value="1"/>
</dbReference>
<evidence type="ECO:0000313" key="3">
    <source>
        <dbReference type="Proteomes" id="UP000224386"/>
    </source>
</evidence>
<reference evidence="2 3" key="1">
    <citation type="submission" date="2017-09" db="EMBL/GenBank/DDBJ databases">
        <title>Large-scale bioinformatics analysis of Bacillus genomes uncovers conserved roles of natural products in bacterial physiology.</title>
        <authorList>
            <consortium name="Agbiome Team Llc"/>
            <person name="Bleich R.M."/>
            <person name="Grubbs K.J."/>
            <person name="Santa Maria K.C."/>
            <person name="Allen S.E."/>
            <person name="Farag S."/>
            <person name="Shank E.A."/>
            <person name="Bowers A."/>
        </authorList>
    </citation>
    <scope>NUCLEOTIDE SEQUENCE [LARGE SCALE GENOMIC DNA]</scope>
    <source>
        <strain evidence="2 3">AFS070861</strain>
    </source>
</reference>
<dbReference type="InterPro" id="IPR018958">
    <property type="entry name" value="Knr4/Smi1-like_dom"/>
</dbReference>
<dbReference type="SUPFAM" id="SSF160631">
    <property type="entry name" value="SMI1/KNR4-like"/>
    <property type="match status" value="1"/>
</dbReference>
<organism evidence="2 3">
    <name type="scientific">Bacillus cereus</name>
    <dbReference type="NCBI Taxonomy" id="1396"/>
    <lineage>
        <taxon>Bacteria</taxon>
        <taxon>Bacillati</taxon>
        <taxon>Bacillota</taxon>
        <taxon>Bacilli</taxon>
        <taxon>Bacillales</taxon>
        <taxon>Bacillaceae</taxon>
        <taxon>Bacillus</taxon>
        <taxon>Bacillus cereus group</taxon>
    </lineage>
</organism>
<dbReference type="AlphaFoldDB" id="A0A2B2M5M7"/>
<sequence>MKIKQDTIVKPLPSEELIKKHENFWRLKLPGSFLDFIKVYNGAEVEEATFVCDNRSYAIERFLCMLDDIENNPKGIYDIDVVFSQIEERLTDNEDLLGAEVLPIASIFAGDFVCLDFRENKENPSVCVWSHEESGEFEPVFYKIVDNFTEFLEVLQ</sequence>
<gene>
    <name evidence="2" type="ORF">COK05_05520</name>
</gene>
<evidence type="ECO:0000259" key="1">
    <source>
        <dbReference type="SMART" id="SM00860"/>
    </source>
</evidence>
<dbReference type="EMBL" id="NVAP01000010">
    <property type="protein sequence ID" value="PFQ50458.1"/>
    <property type="molecule type" value="Genomic_DNA"/>
</dbReference>
<feature type="domain" description="Knr4/Smi1-like" evidence="1">
    <location>
        <begin position="12"/>
        <end position="154"/>
    </location>
</feature>
<dbReference type="RefSeq" id="WP_086385171.1">
    <property type="nucleotide sequence ID" value="NZ_CP186337.1"/>
</dbReference>
<proteinExistence type="predicted"/>
<comment type="caution">
    <text evidence="2">The sequence shown here is derived from an EMBL/GenBank/DDBJ whole genome shotgun (WGS) entry which is preliminary data.</text>
</comment>
<dbReference type="Proteomes" id="UP000224386">
    <property type="component" value="Unassembled WGS sequence"/>
</dbReference>